<gene>
    <name evidence="3" type="primary">smc_8</name>
    <name evidence="3" type="ORF">KOR34_40950</name>
</gene>
<sequence>MNFIGKIFVVFIFIMSIIFMTLAAVVYSTHRDWQAKANTAQTQLTQAQNRLSQKESEFERLQSELEAQREAALQQVRKLESERDVLAGRTTNLQREVDDLRGEWTEATAAVASTQQSINNTTEENQQLRGDIRVALNETDEAINRALAATDELHQAQRQLENTIEQRTSLLAQVGEMTSVMEAEGLDPSATMDDVTPRVDGVVTGVARRGSTILIQVSIGEDDGLRKGHTVEIFRGTRYLGRAEILSTEPDRAIGRIDPRFQEGRIQESDRVATRLNLG</sequence>
<evidence type="ECO:0000256" key="2">
    <source>
        <dbReference type="SAM" id="Phobius"/>
    </source>
</evidence>
<dbReference type="RefSeq" id="WP_146567605.1">
    <property type="nucleotide sequence ID" value="NZ_SIHJ01000003.1"/>
</dbReference>
<evidence type="ECO:0000256" key="1">
    <source>
        <dbReference type="SAM" id="Coils"/>
    </source>
</evidence>
<keyword evidence="2" id="KW-0812">Transmembrane</keyword>
<keyword evidence="4" id="KW-1185">Reference proteome</keyword>
<feature type="transmembrane region" description="Helical" evidence="2">
    <location>
        <begin position="7"/>
        <end position="27"/>
    </location>
</feature>
<dbReference type="EMBL" id="SIHJ01000003">
    <property type="protein sequence ID" value="TWT32332.1"/>
    <property type="molecule type" value="Genomic_DNA"/>
</dbReference>
<keyword evidence="2" id="KW-1133">Transmembrane helix</keyword>
<name>A0A5C5V3K7_9BACT</name>
<comment type="caution">
    <text evidence="3">The sequence shown here is derived from an EMBL/GenBank/DDBJ whole genome shotgun (WGS) entry which is preliminary data.</text>
</comment>
<feature type="coiled-coil region" evidence="1">
    <location>
        <begin position="30"/>
        <end position="173"/>
    </location>
</feature>
<dbReference type="AlphaFoldDB" id="A0A5C5V3K7"/>
<keyword evidence="2" id="KW-0472">Membrane</keyword>
<dbReference type="OrthoDB" id="253764at2"/>
<organism evidence="3 4">
    <name type="scientific">Posidoniimonas corsicana</name>
    <dbReference type="NCBI Taxonomy" id="1938618"/>
    <lineage>
        <taxon>Bacteria</taxon>
        <taxon>Pseudomonadati</taxon>
        <taxon>Planctomycetota</taxon>
        <taxon>Planctomycetia</taxon>
        <taxon>Pirellulales</taxon>
        <taxon>Lacipirellulaceae</taxon>
        <taxon>Posidoniimonas</taxon>
    </lineage>
</organism>
<protein>
    <submittedName>
        <fullName evidence="3">Chromosome partition protein Smc</fullName>
    </submittedName>
</protein>
<proteinExistence type="predicted"/>
<reference evidence="3 4" key="1">
    <citation type="submission" date="2019-02" db="EMBL/GenBank/DDBJ databases">
        <title>Deep-cultivation of Planctomycetes and their phenomic and genomic characterization uncovers novel biology.</title>
        <authorList>
            <person name="Wiegand S."/>
            <person name="Jogler M."/>
            <person name="Boedeker C."/>
            <person name="Pinto D."/>
            <person name="Vollmers J."/>
            <person name="Rivas-Marin E."/>
            <person name="Kohn T."/>
            <person name="Peeters S.H."/>
            <person name="Heuer A."/>
            <person name="Rast P."/>
            <person name="Oberbeckmann S."/>
            <person name="Bunk B."/>
            <person name="Jeske O."/>
            <person name="Meyerdierks A."/>
            <person name="Storesund J.E."/>
            <person name="Kallscheuer N."/>
            <person name="Luecker S."/>
            <person name="Lage O.M."/>
            <person name="Pohl T."/>
            <person name="Merkel B.J."/>
            <person name="Hornburger P."/>
            <person name="Mueller R.-W."/>
            <person name="Bruemmer F."/>
            <person name="Labrenz M."/>
            <person name="Spormann A.M."/>
            <person name="Op Den Camp H."/>
            <person name="Overmann J."/>
            <person name="Amann R."/>
            <person name="Jetten M.S.M."/>
            <person name="Mascher T."/>
            <person name="Medema M.H."/>
            <person name="Devos D.P."/>
            <person name="Kaster A.-K."/>
            <person name="Ovreas L."/>
            <person name="Rohde M."/>
            <person name="Galperin M.Y."/>
            <person name="Jogler C."/>
        </authorList>
    </citation>
    <scope>NUCLEOTIDE SEQUENCE [LARGE SCALE GENOMIC DNA]</scope>
    <source>
        <strain evidence="3 4">KOR34</strain>
    </source>
</reference>
<accession>A0A5C5V3K7</accession>
<evidence type="ECO:0000313" key="3">
    <source>
        <dbReference type="EMBL" id="TWT32332.1"/>
    </source>
</evidence>
<evidence type="ECO:0000313" key="4">
    <source>
        <dbReference type="Proteomes" id="UP000316714"/>
    </source>
</evidence>
<keyword evidence="1" id="KW-0175">Coiled coil</keyword>
<dbReference type="Proteomes" id="UP000316714">
    <property type="component" value="Unassembled WGS sequence"/>
</dbReference>